<reference evidence="4 5" key="1">
    <citation type="submission" date="2023-04" db="EMBL/GenBank/DDBJ databases">
        <title>Forest soil microbial communities from Buena Vista Peninsula, Colon Province, Panama.</title>
        <authorList>
            <person name="Bouskill N."/>
        </authorList>
    </citation>
    <scope>NUCLEOTIDE SEQUENCE [LARGE SCALE GENOMIC DNA]</scope>
    <source>
        <strain evidence="4 5">GGS1</strain>
    </source>
</reference>
<comment type="caution">
    <text evidence="4">The sequence shown here is derived from an EMBL/GenBank/DDBJ whole genome shotgun (WGS) entry which is preliminary data.</text>
</comment>
<feature type="chain" id="PRO_5047295401" description="Transglycosylase SLT domain-containing protein" evidence="2">
    <location>
        <begin position="37"/>
        <end position="252"/>
    </location>
</feature>
<accession>A0ABT6LI79</accession>
<evidence type="ECO:0000313" key="4">
    <source>
        <dbReference type="EMBL" id="MDH6216009.1"/>
    </source>
</evidence>
<protein>
    <recommendedName>
        <fullName evidence="3">Transglycosylase SLT domain-containing protein</fullName>
    </recommendedName>
</protein>
<dbReference type="InterPro" id="IPR023346">
    <property type="entry name" value="Lysozyme-like_dom_sf"/>
</dbReference>
<dbReference type="Pfam" id="PF01464">
    <property type="entry name" value="SLT"/>
    <property type="match status" value="1"/>
</dbReference>
<dbReference type="SUPFAM" id="SSF53955">
    <property type="entry name" value="Lysozyme-like"/>
    <property type="match status" value="1"/>
</dbReference>
<dbReference type="Gene3D" id="1.10.530.10">
    <property type="match status" value="1"/>
</dbReference>
<feature type="domain" description="Transglycosylase SLT" evidence="3">
    <location>
        <begin position="171"/>
        <end position="249"/>
    </location>
</feature>
<dbReference type="InterPro" id="IPR008258">
    <property type="entry name" value="Transglycosylase_SLT_dom_1"/>
</dbReference>
<keyword evidence="2" id="KW-0732">Signal</keyword>
<evidence type="ECO:0000259" key="3">
    <source>
        <dbReference type="Pfam" id="PF01464"/>
    </source>
</evidence>
<organism evidence="4 5">
    <name type="scientific">Streptomyces pseudovenezuelae</name>
    <dbReference type="NCBI Taxonomy" id="67350"/>
    <lineage>
        <taxon>Bacteria</taxon>
        <taxon>Bacillati</taxon>
        <taxon>Actinomycetota</taxon>
        <taxon>Actinomycetes</taxon>
        <taxon>Kitasatosporales</taxon>
        <taxon>Streptomycetaceae</taxon>
        <taxon>Streptomyces</taxon>
        <taxon>Streptomyces aurantiacus group</taxon>
    </lineage>
</organism>
<dbReference type="RefSeq" id="WP_280877003.1">
    <property type="nucleotide sequence ID" value="NZ_JARXVH010000005.1"/>
</dbReference>
<feature type="signal peptide" evidence="2">
    <location>
        <begin position="1"/>
        <end position="36"/>
    </location>
</feature>
<evidence type="ECO:0000313" key="5">
    <source>
        <dbReference type="Proteomes" id="UP001160499"/>
    </source>
</evidence>
<feature type="compositionally biased region" description="Basic and acidic residues" evidence="1">
    <location>
        <begin position="119"/>
        <end position="129"/>
    </location>
</feature>
<name>A0ABT6LI79_9ACTN</name>
<evidence type="ECO:0000256" key="1">
    <source>
        <dbReference type="SAM" id="MobiDB-lite"/>
    </source>
</evidence>
<keyword evidence="5" id="KW-1185">Reference proteome</keyword>
<evidence type="ECO:0000256" key="2">
    <source>
        <dbReference type="SAM" id="SignalP"/>
    </source>
</evidence>
<gene>
    <name evidence="4" type="ORF">M2283_003326</name>
</gene>
<dbReference type="EMBL" id="JARXVH010000005">
    <property type="protein sequence ID" value="MDH6216009.1"/>
    <property type="molecule type" value="Genomic_DNA"/>
</dbReference>
<sequence>MPKNFSARGRSLALTRRHKIAIAGVATLGAASLAFSAVPGNAETTTSEAASSAQAQIAYSSEPIKGVKASVTDQLAGASLKAEQIQAKADAKKAAAKKAASEAAAKKKAAAQAAAKKKAAAERKAKETASRSAKRAAIKPVAAKTYANNLNGWINHALAIMKQKGIPGSYNGLYKNIMRESSGNPSAINGWDVNAVNGTPSIGLLQVIQPTFSAYHVSGTSTNIYDPVANITAAANYAADRYGSIDNVNSAY</sequence>
<dbReference type="Proteomes" id="UP001160499">
    <property type="component" value="Unassembled WGS sequence"/>
</dbReference>
<proteinExistence type="predicted"/>
<feature type="region of interest" description="Disordered" evidence="1">
    <location>
        <begin position="115"/>
        <end position="134"/>
    </location>
</feature>